<dbReference type="InterPro" id="IPR036390">
    <property type="entry name" value="WH_DNA-bd_sf"/>
</dbReference>
<dbReference type="PANTHER" id="PTHR46577:SF1">
    <property type="entry name" value="HTH-TYPE TRANSCRIPTIONAL REGULATORY PROTEIN GABR"/>
    <property type="match status" value="1"/>
</dbReference>
<accession>A0ABQ5WPD3</accession>
<dbReference type="CDD" id="cd00609">
    <property type="entry name" value="AAT_like"/>
    <property type="match status" value="1"/>
</dbReference>
<dbReference type="Gene3D" id="3.40.640.10">
    <property type="entry name" value="Type I PLP-dependent aspartate aminotransferase-like (Major domain)"/>
    <property type="match status" value="1"/>
</dbReference>
<evidence type="ECO:0000313" key="8">
    <source>
        <dbReference type="Proteomes" id="UP001156629"/>
    </source>
</evidence>
<evidence type="ECO:0000256" key="5">
    <source>
        <dbReference type="ARBA" id="ARBA00023163"/>
    </source>
</evidence>
<name>A0ABQ5WPD3_9PROT</name>
<evidence type="ECO:0000256" key="3">
    <source>
        <dbReference type="ARBA" id="ARBA00023015"/>
    </source>
</evidence>
<keyword evidence="2" id="KW-0663">Pyridoxal phosphate</keyword>
<dbReference type="CDD" id="cd07377">
    <property type="entry name" value="WHTH_GntR"/>
    <property type="match status" value="1"/>
</dbReference>
<dbReference type="InterPro" id="IPR004839">
    <property type="entry name" value="Aminotransferase_I/II_large"/>
</dbReference>
<dbReference type="Proteomes" id="UP001156629">
    <property type="component" value="Unassembled WGS sequence"/>
</dbReference>
<comment type="similarity">
    <text evidence="1">In the C-terminal section; belongs to the class-I pyridoxal-phosphate-dependent aminotransferase family.</text>
</comment>
<dbReference type="SUPFAM" id="SSF53383">
    <property type="entry name" value="PLP-dependent transferases"/>
    <property type="match status" value="1"/>
</dbReference>
<sequence>MWQPDLQSGPMPLYERLVLAMAKDIKTGQLAPGTKLPPQRDLAFRLGVSVGSVTRAYAEAERRGLLSAHVGRGSFVKSVLPAIPDVPTFERSSVMGQYESGLIDLRCNTPPPVPLMADLNAALAALMTRGALDPAVHYIQGAGLPHVRKAGAQWIARRYGLDFEAGNLIQCNGGQHAIALVFSSFCAPGDTILCESSTFYGARMAADHLGLKLRGLPMDDEGLLPEAVDRAATETGSRLLFTLPTLHNPTTRTMSDQRRQEIAAVAKAHDLLILEDDAYYAYSQKPRQIVSYAPERTLYLASLSKGICPGFRLAFLALPPALPRERLTRGIRALGYCPPALGALVFNQWVEDGRIDTIAQAVQAEATARWKQSRSVLGDLIARPGASQSPHAWMPMSALDAERVTARLLRAGVEVTPPDASSVCSQADTGLRLCLGAPNNQAELGRALTIIKDVITGHGSADRDGII</sequence>
<keyword evidence="4" id="KW-0238">DNA-binding</keyword>
<dbReference type="InterPro" id="IPR015421">
    <property type="entry name" value="PyrdxlP-dep_Trfase_major"/>
</dbReference>
<dbReference type="Pfam" id="PF00155">
    <property type="entry name" value="Aminotran_1_2"/>
    <property type="match status" value="1"/>
</dbReference>
<organism evidence="7 8">
    <name type="scientific">Gluconobacter kondonii</name>
    <dbReference type="NCBI Taxonomy" id="941463"/>
    <lineage>
        <taxon>Bacteria</taxon>
        <taxon>Pseudomonadati</taxon>
        <taxon>Pseudomonadota</taxon>
        <taxon>Alphaproteobacteria</taxon>
        <taxon>Acetobacterales</taxon>
        <taxon>Acetobacteraceae</taxon>
        <taxon>Gluconobacter</taxon>
    </lineage>
</organism>
<dbReference type="PANTHER" id="PTHR46577">
    <property type="entry name" value="HTH-TYPE TRANSCRIPTIONAL REGULATORY PROTEIN GABR"/>
    <property type="match status" value="1"/>
</dbReference>
<dbReference type="PROSITE" id="PS50949">
    <property type="entry name" value="HTH_GNTR"/>
    <property type="match status" value="1"/>
</dbReference>
<evidence type="ECO:0000259" key="6">
    <source>
        <dbReference type="PROSITE" id="PS50949"/>
    </source>
</evidence>
<evidence type="ECO:0000256" key="4">
    <source>
        <dbReference type="ARBA" id="ARBA00023125"/>
    </source>
</evidence>
<reference evidence="8" key="1">
    <citation type="journal article" date="2019" name="Int. J. Syst. Evol. Microbiol.">
        <title>The Global Catalogue of Microorganisms (GCM) 10K type strain sequencing project: providing services to taxonomists for standard genome sequencing and annotation.</title>
        <authorList>
            <consortium name="The Broad Institute Genomics Platform"/>
            <consortium name="The Broad Institute Genome Sequencing Center for Infectious Disease"/>
            <person name="Wu L."/>
            <person name="Ma J."/>
        </authorList>
    </citation>
    <scope>NUCLEOTIDE SEQUENCE [LARGE SCALE GENOMIC DNA]</scope>
    <source>
        <strain evidence="8">NBRC 3266</strain>
    </source>
</reference>
<dbReference type="InterPro" id="IPR015422">
    <property type="entry name" value="PyrdxlP-dep_Trfase_small"/>
</dbReference>
<feature type="domain" description="HTH gntR-type" evidence="6">
    <location>
        <begin position="11"/>
        <end position="79"/>
    </location>
</feature>
<dbReference type="InterPro" id="IPR036388">
    <property type="entry name" value="WH-like_DNA-bd_sf"/>
</dbReference>
<dbReference type="Gene3D" id="3.90.1150.10">
    <property type="entry name" value="Aspartate Aminotransferase, domain 1"/>
    <property type="match status" value="1"/>
</dbReference>
<dbReference type="GeneID" id="76194616"/>
<dbReference type="Pfam" id="PF00392">
    <property type="entry name" value="GntR"/>
    <property type="match status" value="1"/>
</dbReference>
<dbReference type="InterPro" id="IPR051446">
    <property type="entry name" value="HTH_trans_reg/aminotransferase"/>
</dbReference>
<evidence type="ECO:0000256" key="1">
    <source>
        <dbReference type="ARBA" id="ARBA00005384"/>
    </source>
</evidence>
<protein>
    <submittedName>
        <fullName evidence="7">Transcriptional regulator</fullName>
    </submittedName>
</protein>
<dbReference type="Gene3D" id="1.10.10.10">
    <property type="entry name" value="Winged helix-like DNA-binding domain superfamily/Winged helix DNA-binding domain"/>
    <property type="match status" value="1"/>
</dbReference>
<dbReference type="RefSeq" id="WP_099286497.1">
    <property type="nucleotide sequence ID" value="NZ_BEWP01000005.1"/>
</dbReference>
<keyword evidence="5" id="KW-0804">Transcription</keyword>
<proteinExistence type="inferred from homology"/>
<dbReference type="SUPFAM" id="SSF46785">
    <property type="entry name" value="Winged helix' DNA-binding domain"/>
    <property type="match status" value="1"/>
</dbReference>
<dbReference type="SMART" id="SM00345">
    <property type="entry name" value="HTH_GNTR"/>
    <property type="match status" value="1"/>
</dbReference>
<keyword evidence="8" id="KW-1185">Reference proteome</keyword>
<evidence type="ECO:0000256" key="2">
    <source>
        <dbReference type="ARBA" id="ARBA00022898"/>
    </source>
</evidence>
<comment type="caution">
    <text evidence="7">The sequence shown here is derived from an EMBL/GenBank/DDBJ whole genome shotgun (WGS) entry which is preliminary data.</text>
</comment>
<evidence type="ECO:0000313" key="7">
    <source>
        <dbReference type="EMBL" id="GLQ65310.1"/>
    </source>
</evidence>
<dbReference type="EMBL" id="BSNV01000004">
    <property type="protein sequence ID" value="GLQ65310.1"/>
    <property type="molecule type" value="Genomic_DNA"/>
</dbReference>
<gene>
    <name evidence="7" type="ORF">GCM10007870_08940</name>
</gene>
<dbReference type="InterPro" id="IPR000524">
    <property type="entry name" value="Tscrpt_reg_HTH_GntR"/>
</dbReference>
<dbReference type="InterPro" id="IPR015424">
    <property type="entry name" value="PyrdxlP-dep_Trfase"/>
</dbReference>
<keyword evidence="3" id="KW-0805">Transcription regulation</keyword>